<proteinExistence type="predicted"/>
<sequence length="240" mass="27028">MATNMWEQTEEMAKKHDADSSTWLKLANDEDKAVVVFLGEPYPREVSFVDGKYVPADDAVRAAGHKVSLRVAYNVALPETGEVKVLEQGVMFFKDLVRVREKYGLEKWAFEVQRHGAAKDPKTTYSILPERQLTAEERKSFQAVELLDLPKLYAAELEKEPEPEEAAPEGPIDPKLATAIVTQLKAMPRQAVDRFLEQFGIKRIKDLPAAQWERAKAFIEKLVAEFDAPATTPVEVDPFA</sequence>
<feature type="region of interest" description="Disordered" evidence="1">
    <location>
        <begin position="1"/>
        <end position="20"/>
    </location>
</feature>
<reference evidence="2 3" key="1">
    <citation type="submission" date="2017-08" db="EMBL/GenBank/DDBJ databases">
        <title>Infants hospitalized years apart are colonized by the same room-sourced microbial strains.</title>
        <authorList>
            <person name="Brooks B."/>
            <person name="Olm M.R."/>
            <person name="Firek B.A."/>
            <person name="Baker R."/>
            <person name="Thomas B.C."/>
            <person name="Morowitz M.J."/>
            <person name="Banfield J.F."/>
        </authorList>
    </citation>
    <scope>NUCLEOTIDE SEQUENCE [LARGE SCALE GENOMIC DNA]</scope>
    <source>
        <strain evidence="2">S2_003_000_R2_14</strain>
    </source>
</reference>
<evidence type="ECO:0000256" key="1">
    <source>
        <dbReference type="SAM" id="MobiDB-lite"/>
    </source>
</evidence>
<name>A0A2W5T6U1_9BACT</name>
<gene>
    <name evidence="2" type="ORF">DI536_22140</name>
</gene>
<evidence type="ECO:0000313" key="3">
    <source>
        <dbReference type="Proteomes" id="UP000249061"/>
    </source>
</evidence>
<accession>A0A2W5T6U1</accession>
<organism evidence="2 3">
    <name type="scientific">Archangium gephyra</name>
    <dbReference type="NCBI Taxonomy" id="48"/>
    <lineage>
        <taxon>Bacteria</taxon>
        <taxon>Pseudomonadati</taxon>
        <taxon>Myxococcota</taxon>
        <taxon>Myxococcia</taxon>
        <taxon>Myxococcales</taxon>
        <taxon>Cystobacterineae</taxon>
        <taxon>Archangiaceae</taxon>
        <taxon>Archangium</taxon>
    </lineage>
</organism>
<comment type="caution">
    <text evidence="2">The sequence shown here is derived from an EMBL/GenBank/DDBJ whole genome shotgun (WGS) entry which is preliminary data.</text>
</comment>
<dbReference type="Proteomes" id="UP000249061">
    <property type="component" value="Unassembled WGS sequence"/>
</dbReference>
<dbReference type="EMBL" id="QFQP01000020">
    <property type="protein sequence ID" value="PZR09637.1"/>
    <property type="molecule type" value="Genomic_DNA"/>
</dbReference>
<protein>
    <submittedName>
        <fullName evidence="2">Uncharacterized protein</fullName>
    </submittedName>
</protein>
<dbReference type="AlphaFoldDB" id="A0A2W5T6U1"/>
<evidence type="ECO:0000313" key="2">
    <source>
        <dbReference type="EMBL" id="PZR09637.1"/>
    </source>
</evidence>